<name>A0ABY5PLR7_9ACTN</name>
<dbReference type="PANTHER" id="PTHR47814:SF1">
    <property type="entry name" value="PEPTIDYL-TRNA HYDROLASE ARFB"/>
    <property type="match status" value="1"/>
</dbReference>
<dbReference type="InterPro" id="IPR000352">
    <property type="entry name" value="Pep_chain_release_fac_I"/>
</dbReference>
<dbReference type="InterPro" id="IPR045853">
    <property type="entry name" value="Pep_chain_release_fac_I_sf"/>
</dbReference>
<evidence type="ECO:0000313" key="4">
    <source>
        <dbReference type="EMBL" id="UUY05633.1"/>
    </source>
</evidence>
<evidence type="ECO:0000259" key="3">
    <source>
        <dbReference type="Pfam" id="PF00472"/>
    </source>
</evidence>
<dbReference type="Pfam" id="PF00472">
    <property type="entry name" value="RF-1"/>
    <property type="match status" value="1"/>
</dbReference>
<dbReference type="EMBL" id="CP088295">
    <property type="protein sequence ID" value="UUY05633.1"/>
    <property type="molecule type" value="Genomic_DNA"/>
</dbReference>
<evidence type="ECO:0000256" key="2">
    <source>
        <dbReference type="SAM" id="MobiDB-lite"/>
    </source>
</evidence>
<organism evidence="4 5">
    <name type="scientific">Svornostia abyssi</name>
    <dbReference type="NCBI Taxonomy" id="2898438"/>
    <lineage>
        <taxon>Bacteria</taxon>
        <taxon>Bacillati</taxon>
        <taxon>Actinomycetota</taxon>
        <taxon>Thermoleophilia</taxon>
        <taxon>Solirubrobacterales</taxon>
        <taxon>Baekduiaceae</taxon>
        <taxon>Svornostia</taxon>
    </lineage>
</organism>
<dbReference type="RefSeq" id="WP_353866077.1">
    <property type="nucleotide sequence ID" value="NZ_CP088295.1"/>
</dbReference>
<keyword evidence="5" id="KW-1185">Reference proteome</keyword>
<evidence type="ECO:0000313" key="5">
    <source>
        <dbReference type="Proteomes" id="UP001058860"/>
    </source>
</evidence>
<comment type="similarity">
    <text evidence="1">Belongs to the prokaryotic/mitochondrial release factor family.</text>
</comment>
<keyword evidence="4" id="KW-0378">Hydrolase</keyword>
<dbReference type="GO" id="GO:0004045">
    <property type="term" value="F:peptidyl-tRNA hydrolase activity"/>
    <property type="evidence" value="ECO:0007669"/>
    <property type="project" value="UniProtKB-EC"/>
</dbReference>
<proteinExistence type="inferred from homology"/>
<dbReference type="SUPFAM" id="SSF75620">
    <property type="entry name" value="Release factor"/>
    <property type="match status" value="1"/>
</dbReference>
<protein>
    <submittedName>
        <fullName evidence="4">Aminoacyl-tRNA hydrolase</fullName>
        <ecNumber evidence="4">3.1.1.29</ecNumber>
    </submittedName>
</protein>
<evidence type="ECO:0000256" key="1">
    <source>
        <dbReference type="ARBA" id="ARBA00010835"/>
    </source>
</evidence>
<feature type="compositionally biased region" description="Basic residues" evidence="2">
    <location>
        <begin position="128"/>
        <end position="137"/>
    </location>
</feature>
<sequence length="137" mass="15317">MDGTLRLTSSVALPLTEIELRTSRSSGPGGQHANVTASRVEAIFDVRASQTLTDAQKERVIAKLGPRVTAVSQDARSQLRNRELALERLRERLAAALHVPRARRPTKPSKGAKKRRLQAKKAQSERKQARRRPRHDD</sequence>
<dbReference type="EC" id="3.1.1.29" evidence="4"/>
<accession>A0ABY5PLR7</accession>
<dbReference type="Gene3D" id="3.30.160.20">
    <property type="match status" value="1"/>
</dbReference>
<feature type="region of interest" description="Disordered" evidence="2">
    <location>
        <begin position="96"/>
        <end position="137"/>
    </location>
</feature>
<reference evidence="5" key="1">
    <citation type="submission" date="2021-11" db="EMBL/GenBank/DDBJ databases">
        <title>Cultivation dependent microbiological survey of springs from the worlds oldest radium mine currently devoted to the extraction of radon-saturated water.</title>
        <authorList>
            <person name="Kapinusova G."/>
            <person name="Smrhova T."/>
            <person name="Strejcek M."/>
            <person name="Suman J."/>
            <person name="Jani K."/>
            <person name="Pajer P."/>
            <person name="Uhlik O."/>
        </authorList>
    </citation>
    <scope>NUCLEOTIDE SEQUENCE [LARGE SCALE GENOMIC DNA]</scope>
    <source>
        <strain evidence="5">J379</strain>
    </source>
</reference>
<dbReference type="Proteomes" id="UP001058860">
    <property type="component" value="Chromosome"/>
</dbReference>
<dbReference type="PANTHER" id="PTHR47814">
    <property type="entry name" value="PEPTIDYL-TRNA HYDROLASE ARFB"/>
    <property type="match status" value="1"/>
</dbReference>
<feature type="domain" description="Prokaryotic-type class I peptide chain release factors" evidence="3">
    <location>
        <begin position="10"/>
        <end position="130"/>
    </location>
</feature>
<gene>
    <name evidence="4" type="primary">arfB</name>
    <name evidence="4" type="ORF">LRS13_08975</name>
</gene>
<feature type="compositionally biased region" description="Basic residues" evidence="2">
    <location>
        <begin position="100"/>
        <end position="119"/>
    </location>
</feature>
<dbReference type="NCBIfam" id="NF006718">
    <property type="entry name" value="PRK09256.1"/>
    <property type="match status" value="1"/>
</dbReference>